<dbReference type="InterPro" id="IPR027417">
    <property type="entry name" value="P-loop_NTPase"/>
</dbReference>
<keyword evidence="2" id="KW-0040">ANK repeat</keyword>
<evidence type="ECO:0008006" key="8">
    <source>
        <dbReference type="Google" id="ProtNLM"/>
    </source>
</evidence>
<sequence length="1253" mass="141870">MSQDLWTIAAARLSEKDRAYVVLDTSVNISDILQSVESRKLECIDKQWTVPKGGNKNAVVLRDIFTKIAVWIDKFLVVGDMAVQYDPVHAALPWALIRFILKVSVENVHQYSVIAEGVEYVTLALTRYKIVERLYLKRSNGSTAALRNGLTELYTCILRFLIKAQRFYEKSTAQKVLVNFNSKLSRRLDDINKQEEKVKQYIHLVEAEYHGDVEHNLDNLSLEEEKNFNALKGILQDLQQPMNRMERDLQTLHDGFTDDEHSEVLRWISPIPYIQHHNQAKSDVLPGTGAWFLKDEKVLSWLSSSSSSIMWLHGIAGSGKSKLMSIFVEERLREAERESNSCPIYFYCTRNTAERERATSDTILCSLVRQLACSKPDETILEPVREIYKSREKNGFAAGPLTLDESIALIIELSQDRPLTTIIIDALDECDFSSRGDLLDALSRILQESCSLVKILVSSREDGDIVCHLRNCLNLQIEASHNQEDIESYVNFELEALINRKKLLRGSVPQALKQTIASYLREKAKGMFRWVSLQLQYLCLFKEEHTIWKRLGELPGTLCDLYNEIYRERIENLVVEEKLITEAAFKLLMCQQESLNTKDFLVGLQFCREERTPIPIETLLDLCANFVILDRELNVFRFAHLSVREFLEEREGFDTASKHAVAAECCLRFLLDVNPRYEVATEHGWMTEDEDGQSDQHRPIYCDLAHEYTCLYWAFHLSRSRAHRHGPPLETLFWNFMLDDQNSVTRHFKYWVDLTNATINGYGLHLDGWDNVSRLTCGEVSRLYDGVCESANLVFVACAWNFCDVLQYCISMDSHVVHLKSFGCQKTPLDIACQHGNMDAAKLLLDNGAETDVIDGSAESPMRKAIQSGHATIVRLLLDNGANPDWERSDGYDTYICDAAWHDSIDIVESLLDAGADPDWVGEYDKTALDMAIYNGNLAMVRMLLESIGQTNEVMNAPWIGASQLMRAVDDGDEAGIRGILGGWPTGKVSDRYLDMALWSAASLDETTSVQLLLAKGADMDSQFRGVPVLFAAATLPTPLRYGLDESKFPLVQFLLRQGANPDVFLYGGITLLQRATSSNNPDLARILLDEGADINQGYHGSPPLLAAVCSGYLDIAKLLLQRGADIGVTGNRSYKDKTPRSLLYMARKKELQDMEWDMKKLLRGYTTKDGPMSWVRKKKYWEMEQLLFEYGAKDGPESCPHQHEPGSCPYGYGPGVCPHELGRVEDTTDESEISESDEDQSDEASTVESEVS</sequence>
<dbReference type="SMART" id="SM00248">
    <property type="entry name" value="ANK"/>
    <property type="match status" value="9"/>
</dbReference>
<dbReference type="InterPro" id="IPR056884">
    <property type="entry name" value="NPHP3-like_N"/>
</dbReference>
<comment type="caution">
    <text evidence="6">The sequence shown here is derived from an EMBL/GenBank/DDBJ whole genome shotgun (WGS) entry which is preliminary data.</text>
</comment>
<gene>
    <name evidence="6" type="ORF">JMJ35_002322</name>
</gene>
<dbReference type="Gene3D" id="1.25.40.20">
    <property type="entry name" value="Ankyrin repeat-containing domain"/>
    <property type="match status" value="1"/>
</dbReference>
<dbReference type="Pfam" id="PF24809">
    <property type="entry name" value="DUF7708"/>
    <property type="match status" value="1"/>
</dbReference>
<evidence type="ECO:0000256" key="1">
    <source>
        <dbReference type="ARBA" id="ARBA00022737"/>
    </source>
</evidence>
<dbReference type="PANTHER" id="PTHR10039:SF15">
    <property type="entry name" value="NACHT DOMAIN-CONTAINING PROTEIN"/>
    <property type="match status" value="1"/>
</dbReference>
<dbReference type="EMBL" id="JAFEKC020000004">
    <property type="protein sequence ID" value="KAK0514943.1"/>
    <property type="molecule type" value="Genomic_DNA"/>
</dbReference>
<keyword evidence="7" id="KW-1185">Reference proteome</keyword>
<dbReference type="Pfam" id="PF12796">
    <property type="entry name" value="Ank_2"/>
    <property type="match status" value="2"/>
</dbReference>
<feature type="domain" description="Nephrocystin 3-like N-terminal" evidence="5">
    <location>
        <begin position="287"/>
        <end position="460"/>
    </location>
</feature>
<feature type="compositionally biased region" description="Acidic residues" evidence="3">
    <location>
        <begin position="1228"/>
        <end position="1243"/>
    </location>
</feature>
<dbReference type="PROSITE" id="PS50297">
    <property type="entry name" value="ANK_REP_REGION"/>
    <property type="match status" value="4"/>
</dbReference>
<evidence type="ECO:0000259" key="5">
    <source>
        <dbReference type="Pfam" id="PF24883"/>
    </source>
</evidence>
<dbReference type="PANTHER" id="PTHR10039">
    <property type="entry name" value="AMELOGENIN"/>
    <property type="match status" value="1"/>
</dbReference>
<accession>A0AA39R7W4</accession>
<dbReference type="SUPFAM" id="SSF52540">
    <property type="entry name" value="P-loop containing nucleoside triphosphate hydrolases"/>
    <property type="match status" value="1"/>
</dbReference>
<dbReference type="Gene3D" id="3.40.50.300">
    <property type="entry name" value="P-loop containing nucleotide triphosphate hydrolases"/>
    <property type="match status" value="1"/>
</dbReference>
<feature type="domain" description="DUF7708" evidence="4">
    <location>
        <begin position="66"/>
        <end position="200"/>
    </location>
</feature>
<feature type="region of interest" description="Disordered" evidence="3">
    <location>
        <begin position="1220"/>
        <end position="1253"/>
    </location>
</feature>
<keyword evidence="1" id="KW-0677">Repeat</keyword>
<dbReference type="PROSITE" id="PS50088">
    <property type="entry name" value="ANK_REPEAT"/>
    <property type="match status" value="4"/>
</dbReference>
<organism evidence="6 7">
    <name type="scientific">Cladonia borealis</name>
    <dbReference type="NCBI Taxonomy" id="184061"/>
    <lineage>
        <taxon>Eukaryota</taxon>
        <taxon>Fungi</taxon>
        <taxon>Dikarya</taxon>
        <taxon>Ascomycota</taxon>
        <taxon>Pezizomycotina</taxon>
        <taxon>Lecanoromycetes</taxon>
        <taxon>OSLEUM clade</taxon>
        <taxon>Lecanoromycetidae</taxon>
        <taxon>Lecanorales</taxon>
        <taxon>Lecanorineae</taxon>
        <taxon>Cladoniaceae</taxon>
        <taxon>Cladonia</taxon>
    </lineage>
</organism>
<evidence type="ECO:0000313" key="7">
    <source>
        <dbReference type="Proteomes" id="UP001166286"/>
    </source>
</evidence>
<dbReference type="InterPro" id="IPR002110">
    <property type="entry name" value="Ankyrin_rpt"/>
</dbReference>
<evidence type="ECO:0000313" key="6">
    <source>
        <dbReference type="EMBL" id="KAK0514943.1"/>
    </source>
</evidence>
<feature type="repeat" description="ANK" evidence="2">
    <location>
        <begin position="1068"/>
        <end position="1100"/>
    </location>
</feature>
<evidence type="ECO:0000259" key="4">
    <source>
        <dbReference type="Pfam" id="PF24809"/>
    </source>
</evidence>
<feature type="repeat" description="ANK" evidence="2">
    <location>
        <begin position="857"/>
        <end position="889"/>
    </location>
</feature>
<feature type="repeat" description="ANK" evidence="2">
    <location>
        <begin position="824"/>
        <end position="856"/>
    </location>
</feature>
<dbReference type="SUPFAM" id="SSF48403">
    <property type="entry name" value="Ankyrin repeat"/>
    <property type="match status" value="1"/>
</dbReference>
<dbReference type="InterPro" id="IPR036770">
    <property type="entry name" value="Ankyrin_rpt-contain_sf"/>
</dbReference>
<proteinExistence type="predicted"/>
<dbReference type="Proteomes" id="UP001166286">
    <property type="component" value="Unassembled WGS sequence"/>
</dbReference>
<evidence type="ECO:0000256" key="2">
    <source>
        <dbReference type="PROSITE-ProRule" id="PRU00023"/>
    </source>
</evidence>
<evidence type="ECO:0000256" key="3">
    <source>
        <dbReference type="SAM" id="MobiDB-lite"/>
    </source>
</evidence>
<reference evidence="6" key="1">
    <citation type="submission" date="2023-03" db="EMBL/GenBank/DDBJ databases">
        <title>Complete genome of Cladonia borealis.</title>
        <authorList>
            <person name="Park H."/>
        </authorList>
    </citation>
    <scope>NUCLEOTIDE SEQUENCE</scope>
    <source>
        <strain evidence="6">ANT050790</strain>
    </source>
</reference>
<dbReference type="Pfam" id="PF13637">
    <property type="entry name" value="Ank_4"/>
    <property type="match status" value="1"/>
</dbReference>
<protein>
    <recommendedName>
        <fullName evidence="8">Ankyrin repeat protein</fullName>
    </recommendedName>
</protein>
<dbReference type="AlphaFoldDB" id="A0AA39R7W4"/>
<dbReference type="InterPro" id="IPR056125">
    <property type="entry name" value="DUF7708"/>
</dbReference>
<name>A0AA39R7W4_9LECA</name>
<dbReference type="Pfam" id="PF24883">
    <property type="entry name" value="NPHP3_N"/>
    <property type="match status" value="1"/>
</dbReference>
<feature type="repeat" description="ANK" evidence="2">
    <location>
        <begin position="1100"/>
        <end position="1132"/>
    </location>
</feature>